<evidence type="ECO:0000313" key="4">
    <source>
        <dbReference type="Ensembl" id="ENSNFUP00015030427.1"/>
    </source>
</evidence>
<dbReference type="GeneTree" id="ENSGT01150000286909"/>
<reference evidence="4" key="1">
    <citation type="submission" date="2025-08" db="UniProtKB">
        <authorList>
            <consortium name="Ensembl"/>
        </authorList>
    </citation>
    <scope>IDENTIFICATION</scope>
</reference>
<dbReference type="Pfam" id="PF00078">
    <property type="entry name" value="RVT_1"/>
    <property type="match status" value="1"/>
</dbReference>
<name>A0A8C6M2Y5_NOTFU</name>
<dbReference type="SUPFAM" id="SSF56219">
    <property type="entry name" value="DNase I-like"/>
    <property type="match status" value="1"/>
</dbReference>
<dbReference type="InterPro" id="IPR000477">
    <property type="entry name" value="RT_dom"/>
</dbReference>
<dbReference type="CDD" id="cd01650">
    <property type="entry name" value="RT_nLTR_like"/>
    <property type="match status" value="1"/>
</dbReference>
<proteinExistence type="predicted"/>
<evidence type="ECO:0000256" key="1">
    <source>
        <dbReference type="SAM" id="MobiDB-lite"/>
    </source>
</evidence>
<dbReference type="Ensembl" id="ENSNFUT00015031794.1">
    <property type="protein sequence ID" value="ENSNFUP00015030427.1"/>
    <property type="gene ID" value="ENSNFUG00015014851.1"/>
</dbReference>
<dbReference type="PANTHER" id="PTHR33332">
    <property type="entry name" value="REVERSE TRANSCRIPTASE DOMAIN-CONTAINING PROTEIN"/>
    <property type="match status" value="1"/>
</dbReference>
<feature type="compositionally biased region" description="Basic residues" evidence="1">
    <location>
        <begin position="128"/>
        <end position="149"/>
    </location>
</feature>
<dbReference type="AlphaFoldDB" id="A0A8C6M2Y5"/>
<feature type="transmembrane region" description="Helical" evidence="2">
    <location>
        <begin position="45"/>
        <end position="63"/>
    </location>
</feature>
<sequence length="1169" mass="130471">MLVNRAVRHTLSTKTGFMREMALAHSHAASCSSSLRTDALHFIGFYWRFIGFYALFLSLIPFLNGVDPLLTYDRAALLRLRPSVDVAGSARWEPGCASYEPHGRCCWLNCPRALSTQAVMCRPSVRPSSRRKHRRRRGKRGSRRVRRRPGSLNKRLARSGPASDPMVPRCLLDYSAPCPGNSAGSDGVSAPRHGRSARRSRQTGVCWENLRSVTGTELEGTGSVRDLCAAAPLQTRFGLVNARSVLNKTFILRDFFIQHDLGFLCICESWIPFGDTSSLLELIPPGCSCFNIPRSRGRGGGLVVVFKSSFPCKQLTPTMSFSSFELCLFELCISPRLLVVLIYRPPKTDSNFLNDFCDLVADCILKYDYVLFFGDFNIHICCPDNVLAKGFFNLLDSFNLTQWVSSPTHARGHTLDLVISYGLPIMNLVTLPPVFSDHSPILCDVTLPCPVPVCEAPATRFRALDAETISKFVDCMSVRLETFNPDPSNVDHYSQHFDVLCNQVLDVVAPLKLCKSRPRREPWLSDVTRACRRACRSSERKWKKDGLQVSRELFRASLVAYQDAVRAARMAYFADIIETNSNNPKILFKTLNSVLVYQEPSSMSPTAAGNSEAFHKFFVDKVSGIRAVISGNSVDPVPVHPSPPTLSSLNTVSYSELSKLVARQKPSGSPLDVLPPRLWKAAFPCLGPSLGQIINGSLSTGVVPAALKAAVIRPTLKKPGADVSVIENYRPISTLPFTSKLLEKVVYQQLVSHLADSDLFEVFQSGFRSGHSTESALLRVLNDIYLSLDQGTSVLLLLLDLTAAFDTVDHAILLDRLERWVGIKGSALDWFRSYLQNRTFCVKLGDVFSSWEGLRWGVPQGSILGPLLFAIYLLPLGSIFRKHGLSFHLYADDCQIYSPLCQEKGHSIQSFVSCVNEVKSWLMSNYLHLNEGKTELIVFHPNSRNVDRYADLGPLSPYSKPVVTSLGVKLDVGLKFDAHINSVIRSSFFHLRRLAKIKHMLSRAHLERVLHAFVISRLDYCNSLYAGLCQSSLRRLQVVQNSAARFLTGTRKRDHISPVLASLHWLPISYRSQFKILVFVYHFFQGGAPPYLATLLNRHSPSRALRSSDQGLLAVPRSRCRTRGDRAFSVLAPLLWNQLPPSVRLSPSLPVFKNHLKTHLLRLAFPEHA</sequence>
<evidence type="ECO:0000259" key="3">
    <source>
        <dbReference type="PROSITE" id="PS50878"/>
    </source>
</evidence>
<feature type="domain" description="Reverse transcriptase" evidence="3">
    <location>
        <begin position="696"/>
        <end position="970"/>
    </location>
</feature>
<dbReference type="InterPro" id="IPR036691">
    <property type="entry name" value="Endo/exonu/phosph_ase_sf"/>
</dbReference>
<evidence type="ECO:0000256" key="2">
    <source>
        <dbReference type="SAM" id="Phobius"/>
    </source>
</evidence>
<dbReference type="InterPro" id="IPR005135">
    <property type="entry name" value="Endo/exonuclease/phosphatase"/>
</dbReference>
<dbReference type="Gene3D" id="3.60.10.10">
    <property type="entry name" value="Endonuclease/exonuclease/phosphatase"/>
    <property type="match status" value="1"/>
</dbReference>
<keyword evidence="2" id="KW-0812">Transmembrane</keyword>
<dbReference type="SUPFAM" id="SSF56672">
    <property type="entry name" value="DNA/RNA polymerases"/>
    <property type="match status" value="1"/>
</dbReference>
<keyword evidence="2" id="KW-0472">Membrane</keyword>
<dbReference type="PROSITE" id="PS50878">
    <property type="entry name" value="RT_POL"/>
    <property type="match status" value="1"/>
</dbReference>
<keyword evidence="2" id="KW-1133">Transmembrane helix</keyword>
<keyword evidence="5" id="KW-1185">Reference proteome</keyword>
<dbReference type="InterPro" id="IPR043502">
    <property type="entry name" value="DNA/RNA_pol_sf"/>
</dbReference>
<dbReference type="Pfam" id="PF03372">
    <property type="entry name" value="Exo_endo_phos"/>
    <property type="match status" value="1"/>
</dbReference>
<dbReference type="GO" id="GO:0003824">
    <property type="term" value="F:catalytic activity"/>
    <property type="evidence" value="ECO:0007669"/>
    <property type="project" value="InterPro"/>
</dbReference>
<evidence type="ECO:0000313" key="5">
    <source>
        <dbReference type="Proteomes" id="UP000694548"/>
    </source>
</evidence>
<protein>
    <recommendedName>
        <fullName evidence="3">Reverse transcriptase domain-containing protein</fullName>
    </recommendedName>
</protein>
<accession>A0A8C6M2Y5</accession>
<feature type="region of interest" description="Disordered" evidence="1">
    <location>
        <begin position="121"/>
        <end position="164"/>
    </location>
</feature>
<organism evidence="4 5">
    <name type="scientific">Nothobranchius furzeri</name>
    <name type="common">Turquoise killifish</name>
    <dbReference type="NCBI Taxonomy" id="105023"/>
    <lineage>
        <taxon>Eukaryota</taxon>
        <taxon>Metazoa</taxon>
        <taxon>Chordata</taxon>
        <taxon>Craniata</taxon>
        <taxon>Vertebrata</taxon>
        <taxon>Euteleostomi</taxon>
        <taxon>Actinopterygii</taxon>
        <taxon>Neopterygii</taxon>
        <taxon>Teleostei</taxon>
        <taxon>Neoteleostei</taxon>
        <taxon>Acanthomorphata</taxon>
        <taxon>Ovalentaria</taxon>
        <taxon>Atherinomorphae</taxon>
        <taxon>Cyprinodontiformes</taxon>
        <taxon>Nothobranchiidae</taxon>
        <taxon>Nothobranchius</taxon>
    </lineage>
</organism>
<dbReference type="Proteomes" id="UP000694548">
    <property type="component" value="Unassembled WGS sequence"/>
</dbReference>
<reference evidence="4" key="2">
    <citation type="submission" date="2025-09" db="UniProtKB">
        <authorList>
            <consortium name="Ensembl"/>
        </authorList>
    </citation>
    <scope>IDENTIFICATION</scope>
</reference>